<dbReference type="AlphaFoldDB" id="A0A7Z9A7N0"/>
<name>A0A7Z9A7N0_9MICC</name>
<reference evidence="1 2" key="1">
    <citation type="submission" date="2018-12" db="EMBL/GenBank/DDBJ databases">
        <authorList>
            <consortium name="Pathogen Informatics"/>
        </authorList>
    </citation>
    <scope>NUCLEOTIDE SEQUENCE [LARGE SCALE GENOMIC DNA]</scope>
    <source>
        <strain evidence="1 2">NCTC10207</strain>
    </source>
</reference>
<sequence length="59" mass="6776">MCTLRKSAKFKGNPFDSSVKSYTIAIESHIFVTFTRIFHAKVTKTRLKVTFCHPKSLNL</sequence>
<evidence type="ECO:0000313" key="2">
    <source>
        <dbReference type="Proteomes" id="UP000282386"/>
    </source>
</evidence>
<accession>A0A7Z9A7N0</accession>
<organism evidence="1 2">
    <name type="scientific">Rothia aeria</name>
    <dbReference type="NCBI Taxonomy" id="172042"/>
    <lineage>
        <taxon>Bacteria</taxon>
        <taxon>Bacillati</taxon>
        <taxon>Actinomycetota</taxon>
        <taxon>Actinomycetes</taxon>
        <taxon>Micrococcales</taxon>
        <taxon>Micrococcaceae</taxon>
        <taxon>Rothia</taxon>
    </lineage>
</organism>
<gene>
    <name evidence="1" type="ORF">NCTC10207_02363</name>
</gene>
<protein>
    <submittedName>
        <fullName evidence="1">Uncharacterized protein</fullName>
    </submittedName>
</protein>
<dbReference type="Proteomes" id="UP000282386">
    <property type="component" value="Chromosome"/>
</dbReference>
<proteinExistence type="predicted"/>
<evidence type="ECO:0000313" key="1">
    <source>
        <dbReference type="EMBL" id="VEI25003.1"/>
    </source>
</evidence>
<dbReference type="EMBL" id="LR134479">
    <property type="protein sequence ID" value="VEI25003.1"/>
    <property type="molecule type" value="Genomic_DNA"/>
</dbReference>